<name>A0A3B1ARA4_9ZZZZ</name>
<proteinExistence type="predicted"/>
<dbReference type="AlphaFoldDB" id="A0A3B1ARA4"/>
<dbReference type="EMBL" id="UOFU01000244">
    <property type="protein sequence ID" value="VAX01918.1"/>
    <property type="molecule type" value="Genomic_DNA"/>
</dbReference>
<protein>
    <submittedName>
        <fullName evidence="1">Uncharacterized protein</fullName>
    </submittedName>
</protein>
<reference evidence="1" key="1">
    <citation type="submission" date="2018-06" db="EMBL/GenBank/DDBJ databases">
        <authorList>
            <person name="Zhirakovskaya E."/>
        </authorList>
    </citation>
    <scope>NUCLEOTIDE SEQUENCE</scope>
</reference>
<organism evidence="1">
    <name type="scientific">hydrothermal vent metagenome</name>
    <dbReference type="NCBI Taxonomy" id="652676"/>
    <lineage>
        <taxon>unclassified sequences</taxon>
        <taxon>metagenomes</taxon>
        <taxon>ecological metagenomes</taxon>
    </lineage>
</organism>
<accession>A0A3B1ARA4</accession>
<sequence>MFACLCLKRAICRLLCTSVSLLCVSAPLPASDELPSLLSVEWSAGDGGRRDLYLDIDLAIGGPRLLFSAAQTRVDNEFSAYTTQSFLIGMVNNPLQMLNYGVELERWGREGHISSTTVRGFLAYNSLDWSIALRPQRRSIVLSPSDRCRRFSACPDEWQVESRGIRIDGNYYWRVWGLALGLSAHDYDRDLAPLANNPRAIRLFSPLTLELAMGFEDYGISAGLRYAFRDVLLSLDEYRSVSAVDGLASWLTSVRLSIDLDRQWYLRLNGGLLRMPDIDDSSTLYAGVGAAYSW</sequence>
<evidence type="ECO:0000313" key="1">
    <source>
        <dbReference type="EMBL" id="VAX01918.1"/>
    </source>
</evidence>
<gene>
    <name evidence="1" type="ORF">MNBD_GAMMA20-182</name>
</gene>